<keyword evidence="3 4" id="KW-0378">Hydrolase</keyword>
<dbReference type="Proteomes" id="UP000003477">
    <property type="component" value="Unassembled WGS sequence"/>
</dbReference>
<evidence type="ECO:0000313" key="8">
    <source>
        <dbReference type="EMBL" id="EHJ10387.1"/>
    </source>
</evidence>
<feature type="binding site" evidence="6">
    <location>
        <position position="151"/>
    </location>
    <ligand>
        <name>substrate</name>
    </ligand>
</feature>
<feature type="binding site" evidence="6">
    <location>
        <begin position="319"/>
        <end position="321"/>
    </location>
    <ligand>
        <name>substrate</name>
    </ligand>
</feature>
<organism evidence="8 9">
    <name type="scientific">Crocosphaera watsonii WH 0003</name>
    <dbReference type="NCBI Taxonomy" id="423471"/>
    <lineage>
        <taxon>Bacteria</taxon>
        <taxon>Bacillati</taxon>
        <taxon>Cyanobacteriota</taxon>
        <taxon>Cyanophyceae</taxon>
        <taxon>Oscillatoriophycideae</taxon>
        <taxon>Chroococcales</taxon>
        <taxon>Aphanothecaceae</taxon>
        <taxon>Crocosphaera</taxon>
    </lineage>
</organism>
<dbReference type="PIRSF" id="PIRSF038994">
    <property type="entry name" value="NagA"/>
    <property type="match status" value="1"/>
</dbReference>
<dbReference type="Gene3D" id="3.20.20.140">
    <property type="entry name" value="Metal-dependent hydrolases"/>
    <property type="match status" value="1"/>
</dbReference>
<evidence type="ECO:0000256" key="4">
    <source>
        <dbReference type="PIRNR" id="PIRNR038994"/>
    </source>
</evidence>
<feature type="binding site" evidence="6">
    <location>
        <position position="262"/>
    </location>
    <ligand>
        <name>substrate</name>
    </ligand>
</feature>
<evidence type="ECO:0000256" key="1">
    <source>
        <dbReference type="ARBA" id="ARBA00010716"/>
    </source>
</evidence>
<dbReference type="GO" id="GO:0006046">
    <property type="term" value="P:N-acetylglucosamine catabolic process"/>
    <property type="evidence" value="ECO:0007669"/>
    <property type="project" value="TreeGrafter"/>
</dbReference>
<protein>
    <submittedName>
        <fullName evidence="8">N-acetylglucosamine-6-phosphate deacetylase</fullName>
        <ecNumber evidence="8">3.5.1.25</ecNumber>
    </submittedName>
</protein>
<evidence type="ECO:0000256" key="5">
    <source>
        <dbReference type="PIRSR" id="PIRSR038994-1"/>
    </source>
</evidence>
<feature type="binding site" evidence="6">
    <location>
        <position position="238"/>
    </location>
    <ligand>
        <name>substrate</name>
    </ligand>
</feature>
<gene>
    <name evidence="8" type="ORF">CWATWH0003_4860</name>
</gene>
<dbReference type="GO" id="GO:0046872">
    <property type="term" value="F:metal ion binding"/>
    <property type="evidence" value="ECO:0007669"/>
    <property type="project" value="UniProtKB-KW"/>
</dbReference>
<feature type="binding site" evidence="7">
    <location>
        <position position="206"/>
    </location>
    <ligand>
        <name>Zn(2+)</name>
        <dbReference type="ChEBI" id="CHEBI:29105"/>
    </ligand>
</feature>
<dbReference type="NCBIfam" id="TIGR00221">
    <property type="entry name" value="nagA"/>
    <property type="match status" value="1"/>
</dbReference>
<dbReference type="EMBL" id="AESD01000723">
    <property type="protein sequence ID" value="EHJ10387.1"/>
    <property type="molecule type" value="Genomic_DNA"/>
</dbReference>
<dbReference type="GeneID" id="88768226"/>
<evidence type="ECO:0000313" key="9">
    <source>
        <dbReference type="Proteomes" id="UP000003477"/>
    </source>
</evidence>
<dbReference type="InterPro" id="IPR032466">
    <property type="entry name" value="Metal_Hydrolase"/>
</dbReference>
<feature type="active site" description="Proton donor/acceptor" evidence="5">
    <location>
        <position position="286"/>
    </location>
</feature>
<reference evidence="8 9" key="1">
    <citation type="journal article" date="2011" name="Front. Microbiol.">
        <title>Two Strains of Crocosphaera watsonii with Highly Conserved Genomes are Distinguished by Strain-Specific Features.</title>
        <authorList>
            <person name="Bench S.R."/>
            <person name="Ilikchyan I.N."/>
            <person name="Tripp H.J."/>
            <person name="Zehr J.P."/>
        </authorList>
    </citation>
    <scope>NUCLEOTIDE SEQUENCE [LARGE SCALE GENOMIC DNA]</scope>
    <source>
        <strain evidence="8 9">WH 0003</strain>
    </source>
</reference>
<dbReference type="GO" id="GO:0008448">
    <property type="term" value="F:N-acetylglucosamine-6-phosphate deacetylase activity"/>
    <property type="evidence" value="ECO:0007669"/>
    <property type="project" value="UniProtKB-EC"/>
</dbReference>
<dbReference type="CDD" id="cd00854">
    <property type="entry name" value="NagA"/>
    <property type="match status" value="1"/>
</dbReference>
<keyword evidence="4" id="KW-0119">Carbohydrate metabolism</keyword>
<dbReference type="EC" id="3.5.1.25" evidence="8"/>
<name>G5JBP6_CROWT</name>
<evidence type="ECO:0000256" key="7">
    <source>
        <dbReference type="PIRSR" id="PIRSR038994-3"/>
    </source>
</evidence>
<feature type="binding site" evidence="7">
    <location>
        <position position="140"/>
    </location>
    <ligand>
        <name>Zn(2+)</name>
        <dbReference type="ChEBI" id="CHEBI:29105"/>
    </ligand>
</feature>
<dbReference type="PANTHER" id="PTHR11113">
    <property type="entry name" value="N-ACETYLGLUCOSAMINE-6-PHOSPHATE DEACETYLASE"/>
    <property type="match status" value="1"/>
</dbReference>
<evidence type="ECO:0000256" key="2">
    <source>
        <dbReference type="ARBA" id="ARBA00022723"/>
    </source>
</evidence>
<dbReference type="PATRIC" id="fig|423471.3.peg.4551"/>
<evidence type="ECO:0000256" key="3">
    <source>
        <dbReference type="ARBA" id="ARBA00022801"/>
    </source>
</evidence>
<sequence length="386" mass="42330">MLKDITIINAKIHGYQEQQKILINGQGLIEDIRSMGAVNSNQQGYKIYDAQGDWISLGGVDLQINGGLGLAFTDIQEKHLPKLHQICEFLWHEGIDGFLPTLVTTSVANVQRSLSIFERFMKTQEEEELATSRVLGVHLEGPFLNHEKKGAHPAQYLLTPSVEAIEWLLDGHESIVKIITLAPELDLTDEVIPYLSSRGIVASLGHSQANAKQAKKAFDMGASMVTHAFNAMPPLHHRQPGLLGAAMINPSVYCGLIADGNHVCPTMIELLLRSSLYEQGIFLVSDALAPIGLGDGVYPWDDRQIEVKKGTARLANGTLAGTTLPLLVGVQNLVKWQLCPLGNAIALGTESPRKAIGLPGISSGQPANFLRWNWQQENSQLYWKRL</sequence>
<dbReference type="SUPFAM" id="SSF51556">
    <property type="entry name" value="Metallo-dependent hydrolases"/>
    <property type="match status" value="1"/>
</dbReference>
<evidence type="ECO:0000256" key="6">
    <source>
        <dbReference type="PIRSR" id="PIRSR038994-2"/>
    </source>
</evidence>
<comment type="caution">
    <text evidence="8">The sequence shown here is derived from an EMBL/GenBank/DDBJ whole genome shotgun (WGS) entry which is preliminary data.</text>
</comment>
<comment type="similarity">
    <text evidence="1 4">Belongs to the metallo-dependent hydrolases superfamily. NagA family.</text>
</comment>
<dbReference type="InterPro" id="IPR003764">
    <property type="entry name" value="GlcNAc_6-P_deAcase"/>
</dbReference>
<comment type="cofactor">
    <cofactor evidence="7">
        <name>a divalent metal cation</name>
        <dbReference type="ChEBI" id="CHEBI:60240"/>
    </cofactor>
    <text evidence="7">Binds 1 divalent metal cation per subunit.</text>
</comment>
<keyword evidence="2 7" id="KW-0479">Metal-binding</keyword>
<feature type="binding site" evidence="6">
    <location>
        <begin position="230"/>
        <end position="231"/>
    </location>
    <ligand>
        <name>substrate</name>
    </ligand>
</feature>
<dbReference type="RefSeq" id="WP_007312670.1">
    <property type="nucleotide sequence ID" value="NZ_AESD01000723.1"/>
</dbReference>
<dbReference type="AlphaFoldDB" id="G5JBP6"/>
<proteinExistence type="inferred from homology"/>
<feature type="binding site" evidence="7">
    <location>
        <position position="227"/>
    </location>
    <ligand>
        <name>Zn(2+)</name>
        <dbReference type="ChEBI" id="CHEBI:29105"/>
    </ligand>
</feature>
<accession>G5JBP6</accession>
<dbReference type="PANTHER" id="PTHR11113:SF14">
    <property type="entry name" value="N-ACETYLGLUCOSAMINE-6-PHOSPHATE DEACETYLASE"/>
    <property type="match status" value="1"/>
</dbReference>